<dbReference type="SUPFAM" id="SSF103088">
    <property type="entry name" value="OmpA-like"/>
    <property type="match status" value="1"/>
</dbReference>
<dbReference type="RefSeq" id="WP_115011508.1">
    <property type="nucleotide sequence ID" value="NZ_UGHV01000001.1"/>
</dbReference>
<gene>
    <name evidence="6" type="ORF">NCTC12410_01083</name>
</gene>
<protein>
    <submittedName>
        <fullName evidence="6">Peptidoglycan-associated lipoprotein</fullName>
    </submittedName>
</protein>
<accession>A0A377J4G1</accession>
<reference evidence="6 7" key="1">
    <citation type="submission" date="2018-06" db="EMBL/GenBank/DDBJ databases">
        <authorList>
            <consortium name="Pathogen Informatics"/>
            <person name="Doyle S."/>
        </authorList>
    </citation>
    <scope>NUCLEOTIDE SEQUENCE [LARGE SCALE GENOMIC DNA]</scope>
    <source>
        <strain evidence="6 7">NCTC12410</strain>
    </source>
</reference>
<evidence type="ECO:0000256" key="2">
    <source>
        <dbReference type="ARBA" id="ARBA00023136"/>
    </source>
</evidence>
<evidence type="ECO:0000256" key="4">
    <source>
        <dbReference type="PROSITE-ProRule" id="PRU00473"/>
    </source>
</evidence>
<dbReference type="CDD" id="cd07185">
    <property type="entry name" value="OmpA_C-like"/>
    <property type="match status" value="1"/>
</dbReference>
<sequence>MKKAVVIFGVVAALFMLTGCPKEKVNVVGAGDGEMVGGSSESTSSISSKETGDLLGSVYFDFDKFVIRPDMQSVVDEIATQAQSQDSIQLVIEGNTDEFGTDEYNYALGTKRAIAVRDALVVKGMSRDSIRVVSFGESKPICMDKTRDCYQKNRRSDVKVSK</sequence>
<keyword evidence="3" id="KW-0998">Cell outer membrane</keyword>
<dbReference type="PROSITE" id="PS51257">
    <property type="entry name" value="PROKAR_LIPOPROTEIN"/>
    <property type="match status" value="1"/>
</dbReference>
<dbReference type="Pfam" id="PF00691">
    <property type="entry name" value="OmpA"/>
    <property type="match status" value="1"/>
</dbReference>
<evidence type="ECO:0000313" key="7">
    <source>
        <dbReference type="Proteomes" id="UP000254841"/>
    </source>
</evidence>
<dbReference type="EMBL" id="UGHV01000001">
    <property type="protein sequence ID" value="STO97258.1"/>
    <property type="molecule type" value="Genomic_DNA"/>
</dbReference>
<organism evidence="6 7">
    <name type="scientific">Helicobacter canis</name>
    <dbReference type="NCBI Taxonomy" id="29419"/>
    <lineage>
        <taxon>Bacteria</taxon>
        <taxon>Pseudomonadati</taxon>
        <taxon>Campylobacterota</taxon>
        <taxon>Epsilonproteobacteria</taxon>
        <taxon>Campylobacterales</taxon>
        <taxon>Helicobacteraceae</taxon>
        <taxon>Helicobacter</taxon>
    </lineage>
</organism>
<dbReference type="InterPro" id="IPR036737">
    <property type="entry name" value="OmpA-like_sf"/>
</dbReference>
<keyword evidence="6" id="KW-0449">Lipoprotein</keyword>
<evidence type="ECO:0000259" key="5">
    <source>
        <dbReference type="PROSITE" id="PS51123"/>
    </source>
</evidence>
<dbReference type="OrthoDB" id="9809164at2"/>
<dbReference type="Proteomes" id="UP000254841">
    <property type="component" value="Unassembled WGS sequence"/>
</dbReference>
<dbReference type="PROSITE" id="PS51123">
    <property type="entry name" value="OMPA_2"/>
    <property type="match status" value="1"/>
</dbReference>
<dbReference type="InterPro" id="IPR050330">
    <property type="entry name" value="Bact_OuterMem_StrucFunc"/>
</dbReference>
<dbReference type="GO" id="GO:0009279">
    <property type="term" value="C:cell outer membrane"/>
    <property type="evidence" value="ECO:0007669"/>
    <property type="project" value="UniProtKB-SubCell"/>
</dbReference>
<keyword evidence="2 4" id="KW-0472">Membrane</keyword>
<dbReference type="PANTHER" id="PTHR30329:SF21">
    <property type="entry name" value="LIPOPROTEIN YIAD-RELATED"/>
    <property type="match status" value="1"/>
</dbReference>
<dbReference type="Gene3D" id="3.30.1330.60">
    <property type="entry name" value="OmpA-like domain"/>
    <property type="match status" value="1"/>
</dbReference>
<proteinExistence type="predicted"/>
<evidence type="ECO:0000256" key="3">
    <source>
        <dbReference type="ARBA" id="ARBA00023237"/>
    </source>
</evidence>
<name>A0A377J4G1_9HELI</name>
<dbReference type="InterPro" id="IPR006665">
    <property type="entry name" value="OmpA-like"/>
</dbReference>
<dbReference type="InterPro" id="IPR006664">
    <property type="entry name" value="OMP_bac"/>
</dbReference>
<comment type="subcellular location">
    <subcellularLocation>
        <location evidence="1">Cell outer membrane</location>
    </subcellularLocation>
</comment>
<evidence type="ECO:0000313" key="6">
    <source>
        <dbReference type="EMBL" id="STO97258.1"/>
    </source>
</evidence>
<dbReference type="PANTHER" id="PTHR30329">
    <property type="entry name" value="STATOR ELEMENT OF FLAGELLAR MOTOR COMPLEX"/>
    <property type="match status" value="1"/>
</dbReference>
<dbReference type="AlphaFoldDB" id="A0A377J4G1"/>
<feature type="domain" description="OmpA-like" evidence="5">
    <location>
        <begin position="47"/>
        <end position="162"/>
    </location>
</feature>
<dbReference type="PRINTS" id="PR01021">
    <property type="entry name" value="OMPADOMAIN"/>
</dbReference>
<evidence type="ECO:0000256" key="1">
    <source>
        <dbReference type="ARBA" id="ARBA00004442"/>
    </source>
</evidence>